<dbReference type="InterPro" id="IPR012349">
    <property type="entry name" value="Split_barrel_FMN-bd"/>
</dbReference>
<dbReference type="GO" id="GO:0010181">
    <property type="term" value="F:FMN binding"/>
    <property type="evidence" value="ECO:0007669"/>
    <property type="project" value="InterPro"/>
</dbReference>
<evidence type="ECO:0000313" key="4">
    <source>
        <dbReference type="Proteomes" id="UP000601171"/>
    </source>
</evidence>
<feature type="domain" description="Flavin reductase like" evidence="2">
    <location>
        <begin position="15"/>
        <end position="159"/>
    </location>
</feature>
<sequence length="165" mass="18893">MKDKMNLIGNTNEIFNQFPKGAFLTVSDGERLNTMTIGWATMGIIWNRPIMMVAVRKSRYTYDIINNSKDFTVSIPINVDLSEAIEICGTKSGRDIDKFKAANLTIGKSKKVNSPIIKECDLHFECKILYSQFMDASAFDEEVSKEVYGDMDFHKLYYGEILDRY</sequence>
<dbReference type="GO" id="GO:0016646">
    <property type="term" value="F:oxidoreductase activity, acting on the CH-NH group of donors, NAD or NADP as acceptor"/>
    <property type="evidence" value="ECO:0007669"/>
    <property type="project" value="UniProtKB-ARBA"/>
</dbReference>
<evidence type="ECO:0000313" key="3">
    <source>
        <dbReference type="EMBL" id="MBC8586979.1"/>
    </source>
</evidence>
<dbReference type="PANTHER" id="PTHR43567">
    <property type="entry name" value="FLAVOREDOXIN-RELATED-RELATED"/>
    <property type="match status" value="1"/>
</dbReference>
<name>A0A926IIH9_9FIRM</name>
<dbReference type="AlphaFoldDB" id="A0A926IIH9"/>
<proteinExistence type="inferred from homology"/>
<comment type="similarity">
    <text evidence="1">Belongs to the flavoredoxin family.</text>
</comment>
<dbReference type="SMART" id="SM00903">
    <property type="entry name" value="Flavin_Reduct"/>
    <property type="match status" value="1"/>
</dbReference>
<comment type="caution">
    <text evidence="3">The sequence shown here is derived from an EMBL/GenBank/DDBJ whole genome shotgun (WGS) entry which is preliminary data.</text>
</comment>
<organism evidence="3 4">
    <name type="scientific">Paratissierella segnis</name>
    <dbReference type="NCBI Taxonomy" id="2763679"/>
    <lineage>
        <taxon>Bacteria</taxon>
        <taxon>Bacillati</taxon>
        <taxon>Bacillota</taxon>
        <taxon>Tissierellia</taxon>
        <taxon>Tissierellales</taxon>
        <taxon>Tissierellaceae</taxon>
        <taxon>Paratissierella</taxon>
    </lineage>
</organism>
<gene>
    <name evidence="3" type="ORF">H8707_01820</name>
</gene>
<dbReference type="SUPFAM" id="SSF50475">
    <property type="entry name" value="FMN-binding split barrel"/>
    <property type="match status" value="1"/>
</dbReference>
<keyword evidence="4" id="KW-1185">Reference proteome</keyword>
<dbReference type="PANTHER" id="PTHR43567:SF5">
    <property type="entry name" value="HYPOTHETICAL CYTOSOLIC PROTEIN"/>
    <property type="match status" value="1"/>
</dbReference>
<dbReference type="Proteomes" id="UP000601171">
    <property type="component" value="Unassembled WGS sequence"/>
</dbReference>
<dbReference type="EMBL" id="JACRTG010000005">
    <property type="protein sequence ID" value="MBC8586979.1"/>
    <property type="molecule type" value="Genomic_DNA"/>
</dbReference>
<evidence type="ECO:0000259" key="2">
    <source>
        <dbReference type="SMART" id="SM00903"/>
    </source>
</evidence>
<dbReference type="Pfam" id="PF01613">
    <property type="entry name" value="Flavin_Reduct"/>
    <property type="match status" value="1"/>
</dbReference>
<accession>A0A926IIH9</accession>
<dbReference type="InterPro" id="IPR002563">
    <property type="entry name" value="Flavin_Rdtase-like_dom"/>
</dbReference>
<reference evidence="3" key="1">
    <citation type="submission" date="2020-08" db="EMBL/GenBank/DDBJ databases">
        <title>Genome public.</title>
        <authorList>
            <person name="Liu C."/>
            <person name="Sun Q."/>
        </authorList>
    </citation>
    <scope>NUCLEOTIDE SEQUENCE</scope>
    <source>
        <strain evidence="3">BX21</strain>
    </source>
</reference>
<dbReference type="RefSeq" id="WP_262428450.1">
    <property type="nucleotide sequence ID" value="NZ_JACRTG010000005.1"/>
</dbReference>
<dbReference type="InterPro" id="IPR052174">
    <property type="entry name" value="Flavoredoxin"/>
</dbReference>
<protein>
    <submittedName>
        <fullName evidence="3">Flavin reductase family protein</fullName>
    </submittedName>
</protein>
<dbReference type="Gene3D" id="2.30.110.10">
    <property type="entry name" value="Electron Transport, Fmn-binding Protein, Chain A"/>
    <property type="match status" value="1"/>
</dbReference>
<evidence type="ECO:0000256" key="1">
    <source>
        <dbReference type="ARBA" id="ARBA00038054"/>
    </source>
</evidence>